<evidence type="ECO:0000256" key="4">
    <source>
        <dbReference type="ARBA" id="ARBA00022679"/>
    </source>
</evidence>
<comment type="similarity">
    <text evidence="1">Belongs to the carnosine N-methyltransferase family.</text>
</comment>
<dbReference type="EC" id="2.1.1.22" evidence="2"/>
<dbReference type="GO" id="GO:0032259">
    <property type="term" value="P:methylation"/>
    <property type="evidence" value="ECO:0007669"/>
    <property type="project" value="UniProtKB-KW"/>
</dbReference>
<dbReference type="AlphaFoldDB" id="A0A6U5L7I1"/>
<evidence type="ECO:0000256" key="1">
    <source>
        <dbReference type="ARBA" id="ARBA00010086"/>
    </source>
</evidence>
<evidence type="ECO:0000313" key="6">
    <source>
        <dbReference type="EMBL" id="CAD8899740.1"/>
    </source>
</evidence>
<dbReference type="InterPro" id="IPR012901">
    <property type="entry name" value="CARME"/>
</dbReference>
<dbReference type="PANTHER" id="PTHR12303">
    <property type="entry name" value="CARNOSINE N-METHYLTRANSFERASE"/>
    <property type="match status" value="1"/>
</dbReference>
<dbReference type="Gene3D" id="3.40.50.150">
    <property type="entry name" value="Vaccinia Virus protein VP39"/>
    <property type="match status" value="1"/>
</dbReference>
<sequence>MANHNLDSTKFDPASDHGSIARENICKDDVSLMEKTGASFRQYACFQRTARIGANHRISKLSEADRAVLPHALISGSDAFKEREKLMVEAEIRNQFFFDNVLMSMGMEHSQDPAAAGEEVVPDDTAGKVRSVLKSVAREWTAEGAREREECYGPIMAGLKEYVDRGRRVLVPGAGLGRLALDIYLQGYECCGNEFTFHMLFLSDFILNHCGTEPPGLSFQISPWLGAKINVNKIDDLTRTTTVPDIDPRRTLESQAEEVKALNLDFSMVAGEFCEMYGQSKEEGRWDAVASCFFLDTAPSIAEYLRVIHRCLSTGGVLVNFGPLLYHWSGPSLRPSQSIDMYYKKSGHLDPRYMSSVDLCWDDVRQILINVGFEILEEQMGLHATYTNDRKSFMNTQYNCVYFVARKK</sequence>
<proteinExistence type="inferred from homology"/>
<dbReference type="EMBL" id="HBFR01037012">
    <property type="protein sequence ID" value="CAD8899740.1"/>
    <property type="molecule type" value="Transcribed_RNA"/>
</dbReference>
<accession>A0A6U5L7I1</accession>
<dbReference type="Pfam" id="PF07942">
    <property type="entry name" value="CARME"/>
    <property type="match status" value="1"/>
</dbReference>
<keyword evidence="3" id="KW-0489">Methyltransferase</keyword>
<evidence type="ECO:0000256" key="3">
    <source>
        <dbReference type="ARBA" id="ARBA00022603"/>
    </source>
</evidence>
<keyword evidence="5" id="KW-0949">S-adenosyl-L-methionine</keyword>
<dbReference type="PANTHER" id="PTHR12303:SF6">
    <property type="entry name" value="CARNOSINE N-METHYLTRANSFERASE"/>
    <property type="match status" value="1"/>
</dbReference>
<organism evidence="6">
    <name type="scientific">Corethron hystrix</name>
    <dbReference type="NCBI Taxonomy" id="216773"/>
    <lineage>
        <taxon>Eukaryota</taxon>
        <taxon>Sar</taxon>
        <taxon>Stramenopiles</taxon>
        <taxon>Ochrophyta</taxon>
        <taxon>Bacillariophyta</taxon>
        <taxon>Coscinodiscophyceae</taxon>
        <taxon>Corethrophycidae</taxon>
        <taxon>Corethrales</taxon>
        <taxon>Corethraceae</taxon>
        <taxon>Corethron</taxon>
    </lineage>
</organism>
<evidence type="ECO:0000256" key="2">
    <source>
        <dbReference type="ARBA" id="ARBA00012003"/>
    </source>
</evidence>
<dbReference type="GO" id="GO:0030735">
    <property type="term" value="F:carnosine N-methyltransferase activity"/>
    <property type="evidence" value="ECO:0007669"/>
    <property type="project" value="UniProtKB-EC"/>
</dbReference>
<keyword evidence="4" id="KW-0808">Transferase</keyword>
<reference evidence="6" key="1">
    <citation type="submission" date="2021-01" db="EMBL/GenBank/DDBJ databases">
        <authorList>
            <person name="Corre E."/>
            <person name="Pelletier E."/>
            <person name="Niang G."/>
            <person name="Scheremetjew M."/>
            <person name="Finn R."/>
            <person name="Kale V."/>
            <person name="Holt S."/>
            <person name="Cochrane G."/>
            <person name="Meng A."/>
            <person name="Brown T."/>
            <person name="Cohen L."/>
        </authorList>
    </citation>
    <scope>NUCLEOTIDE SEQUENCE</scope>
    <source>
        <strain evidence="6">308</strain>
    </source>
</reference>
<dbReference type="SMART" id="SM01296">
    <property type="entry name" value="N2227"/>
    <property type="match status" value="1"/>
</dbReference>
<evidence type="ECO:0000256" key="5">
    <source>
        <dbReference type="ARBA" id="ARBA00022691"/>
    </source>
</evidence>
<dbReference type="InterPro" id="IPR029063">
    <property type="entry name" value="SAM-dependent_MTases_sf"/>
</dbReference>
<gene>
    <name evidence="6" type="ORF">CHYS00102_LOCUS26956</name>
</gene>
<name>A0A6U5L7I1_9STRA</name>
<dbReference type="SUPFAM" id="SSF53335">
    <property type="entry name" value="S-adenosyl-L-methionine-dependent methyltransferases"/>
    <property type="match status" value="1"/>
</dbReference>
<protein>
    <recommendedName>
        <fullName evidence="2">carnosine N-methyltransferase</fullName>
        <ecNumber evidence="2">2.1.1.22</ecNumber>
    </recommendedName>
</protein>